<evidence type="ECO:0000313" key="2">
    <source>
        <dbReference type="Proteomes" id="UP001221686"/>
    </source>
</evidence>
<dbReference type="Proteomes" id="UP001221686">
    <property type="component" value="Unassembled WGS sequence"/>
</dbReference>
<reference evidence="1 2" key="1">
    <citation type="submission" date="2022-11" db="EMBL/GenBank/DDBJ databases">
        <title>Minimal conservation of predation-associated metabolite biosynthetic gene clusters underscores biosynthetic potential of Myxococcota including descriptions for ten novel species: Archangium lansinium sp. nov., Myxococcus landrumus sp. nov., Nannocystis bai.</title>
        <authorList>
            <person name="Ahearne A."/>
            <person name="Stevens C."/>
            <person name="Dowd S."/>
        </authorList>
    </citation>
    <scope>NUCLEOTIDE SEQUENCE [LARGE SCALE GENOMIC DNA]</scope>
    <source>
        <strain evidence="1 2">BB15-2</strain>
    </source>
</reference>
<dbReference type="PROSITE" id="PS51257">
    <property type="entry name" value="PROKAR_LIPOPROTEIN"/>
    <property type="match status" value="1"/>
</dbReference>
<comment type="caution">
    <text evidence="1">The sequence shown here is derived from an EMBL/GenBank/DDBJ whole genome shotgun (WGS) entry which is preliminary data.</text>
</comment>
<name>A0ABT5DZ51_9BACT</name>
<sequence>MPFRCLLLSLLVSGCATHYQLDVVASEPARLPPGMSPLDASACPSAAWRTSYDWRASPDDRRGRGKPVRVSSRCADLATQAQAGKVELAGDAKIELTGSARGPGPAEHRMLQEFSFDDGSGVVDIRDTNGRPRTIGQVKRIEYHSNVVIIRVADGSGFIVDPQAVLGVHWNADAAKK</sequence>
<evidence type="ECO:0000313" key="1">
    <source>
        <dbReference type="EMBL" id="MDC0718423.1"/>
    </source>
</evidence>
<dbReference type="RefSeq" id="WP_272086900.1">
    <property type="nucleotide sequence ID" value="NZ_JAQNDL010000001.1"/>
</dbReference>
<dbReference type="EMBL" id="JAQNDL010000001">
    <property type="protein sequence ID" value="MDC0718423.1"/>
    <property type="molecule type" value="Genomic_DNA"/>
</dbReference>
<protein>
    <recommendedName>
        <fullName evidence="3">Lipoprotein</fullName>
    </recommendedName>
</protein>
<evidence type="ECO:0008006" key="3">
    <source>
        <dbReference type="Google" id="ProtNLM"/>
    </source>
</evidence>
<accession>A0ABT5DZ51</accession>
<gene>
    <name evidence="1" type="ORF">POL25_16055</name>
</gene>
<proteinExistence type="predicted"/>
<organism evidence="1 2">
    <name type="scientific">Nannocystis bainbridge</name>
    <dbReference type="NCBI Taxonomy" id="2995303"/>
    <lineage>
        <taxon>Bacteria</taxon>
        <taxon>Pseudomonadati</taxon>
        <taxon>Myxococcota</taxon>
        <taxon>Polyangia</taxon>
        <taxon>Nannocystales</taxon>
        <taxon>Nannocystaceae</taxon>
        <taxon>Nannocystis</taxon>
    </lineage>
</organism>
<keyword evidence="2" id="KW-1185">Reference proteome</keyword>